<evidence type="ECO:0000256" key="2">
    <source>
        <dbReference type="ARBA" id="ARBA00023125"/>
    </source>
</evidence>
<proteinExistence type="predicted"/>
<keyword evidence="1" id="KW-0805">Transcription regulation</keyword>
<evidence type="ECO:0000259" key="4">
    <source>
        <dbReference type="Pfam" id="PF00440"/>
    </source>
</evidence>
<evidence type="ECO:0000256" key="1">
    <source>
        <dbReference type="ARBA" id="ARBA00023015"/>
    </source>
</evidence>
<sequence>MRPQKVNDVELLSRLMSVIRSKGYDGASLNDLAAVSGLKKASLYHRFPGGKKDIVLAVLGYVDDWFVKHIQEIVYAKDISKEDKLSRVLNSINELYACGLESCIVGALTLGGGISLFTNELKTGIESWLDCFSKIGTDFGYDKEESNQKAIQVLVKIQGSLIVSKACGSTHPFNESIKEIKELYIS</sequence>
<evidence type="ECO:0000313" key="5">
    <source>
        <dbReference type="EMBL" id="NIJ44930.1"/>
    </source>
</evidence>
<name>A0ABX0UAF4_9FLAO</name>
<dbReference type="PANTHER" id="PTHR47506:SF1">
    <property type="entry name" value="HTH-TYPE TRANSCRIPTIONAL REGULATOR YJDC"/>
    <property type="match status" value="1"/>
</dbReference>
<accession>A0ABX0UAF4</accession>
<dbReference type="Proteomes" id="UP000745859">
    <property type="component" value="Unassembled WGS sequence"/>
</dbReference>
<reference evidence="5 6" key="1">
    <citation type="submission" date="2020-03" db="EMBL/GenBank/DDBJ databases">
        <title>Genomic Encyclopedia of Type Strains, Phase IV (KMG-IV): sequencing the most valuable type-strain genomes for metagenomic binning, comparative biology and taxonomic classification.</title>
        <authorList>
            <person name="Goeker M."/>
        </authorList>
    </citation>
    <scope>NUCLEOTIDE SEQUENCE [LARGE SCALE GENOMIC DNA]</scope>
    <source>
        <strain evidence="5 6">DSM 101599</strain>
    </source>
</reference>
<organism evidence="5 6">
    <name type="scientific">Wenyingzhuangia heitensis</name>
    <dbReference type="NCBI Taxonomy" id="1487859"/>
    <lineage>
        <taxon>Bacteria</taxon>
        <taxon>Pseudomonadati</taxon>
        <taxon>Bacteroidota</taxon>
        <taxon>Flavobacteriia</taxon>
        <taxon>Flavobacteriales</taxon>
        <taxon>Flavobacteriaceae</taxon>
        <taxon>Wenyingzhuangia</taxon>
    </lineage>
</organism>
<keyword evidence="6" id="KW-1185">Reference proteome</keyword>
<keyword evidence="2" id="KW-0238">DNA-binding</keyword>
<dbReference type="RefSeq" id="WP_167185847.1">
    <property type="nucleotide sequence ID" value="NZ_JAASQL010000001.1"/>
</dbReference>
<dbReference type="Gene3D" id="1.10.357.10">
    <property type="entry name" value="Tetracycline Repressor, domain 2"/>
    <property type="match status" value="1"/>
</dbReference>
<dbReference type="Pfam" id="PF00440">
    <property type="entry name" value="TetR_N"/>
    <property type="match status" value="1"/>
</dbReference>
<dbReference type="InterPro" id="IPR009057">
    <property type="entry name" value="Homeodomain-like_sf"/>
</dbReference>
<dbReference type="InterPro" id="IPR001647">
    <property type="entry name" value="HTH_TetR"/>
</dbReference>
<feature type="domain" description="HTH tetR-type" evidence="4">
    <location>
        <begin position="15"/>
        <end position="58"/>
    </location>
</feature>
<dbReference type="PANTHER" id="PTHR47506">
    <property type="entry name" value="TRANSCRIPTIONAL REGULATORY PROTEIN"/>
    <property type="match status" value="1"/>
</dbReference>
<keyword evidence="3" id="KW-0804">Transcription</keyword>
<dbReference type="EMBL" id="JAASQL010000001">
    <property type="protein sequence ID" value="NIJ44930.1"/>
    <property type="molecule type" value="Genomic_DNA"/>
</dbReference>
<gene>
    <name evidence="5" type="ORF">FHR24_001369</name>
</gene>
<evidence type="ECO:0000256" key="3">
    <source>
        <dbReference type="ARBA" id="ARBA00023163"/>
    </source>
</evidence>
<protein>
    <submittedName>
        <fullName evidence="5">AcrR family transcriptional regulator</fullName>
    </submittedName>
</protein>
<dbReference type="SUPFAM" id="SSF46689">
    <property type="entry name" value="Homeodomain-like"/>
    <property type="match status" value="1"/>
</dbReference>
<evidence type="ECO:0000313" key="6">
    <source>
        <dbReference type="Proteomes" id="UP000745859"/>
    </source>
</evidence>
<comment type="caution">
    <text evidence="5">The sequence shown here is derived from an EMBL/GenBank/DDBJ whole genome shotgun (WGS) entry which is preliminary data.</text>
</comment>